<evidence type="ECO:0000313" key="3">
    <source>
        <dbReference type="Proteomes" id="UP001530315"/>
    </source>
</evidence>
<evidence type="ECO:0000313" key="2">
    <source>
        <dbReference type="EMBL" id="KAL3783215.1"/>
    </source>
</evidence>
<evidence type="ECO:0000256" key="1">
    <source>
        <dbReference type="SAM" id="Phobius"/>
    </source>
</evidence>
<reference evidence="2 3" key="1">
    <citation type="submission" date="2024-10" db="EMBL/GenBank/DDBJ databases">
        <title>Updated reference genomes for cyclostephanoid diatoms.</title>
        <authorList>
            <person name="Roberts W.R."/>
            <person name="Alverson A.J."/>
        </authorList>
    </citation>
    <scope>NUCLEOTIDE SEQUENCE [LARGE SCALE GENOMIC DNA]</scope>
    <source>
        <strain evidence="2 3">AJA276-08</strain>
    </source>
</reference>
<name>A0ABD3P4R3_9STRA</name>
<dbReference type="EMBL" id="JALLAZ020000983">
    <property type="protein sequence ID" value="KAL3783215.1"/>
    <property type="molecule type" value="Genomic_DNA"/>
</dbReference>
<sequence length="441" mass="50240">MSSSISVNSSRATSQALMAGVTLATAAAASAYMFHSFRQRKMRAANKLVDFGGYRSGATVDDYESGGKYYNRLGVPEEELPTHIQREIYKEQQRKAKMEMISLKTPMYDNVYMLDEDREPMCTISMKKARWYINKGIAEWSSFKDDGSCAGNISNDSKNNLSGKMVEEQDLKCIRLLFEHKVSSNVSSRKEEGTSSETLYLRSAKRNICVACGRDGHIIRHYIVPYAYRSLLPPEYKSHMSHDIVILCPDCHLDCERHSKRRMKRMENELRKKGIMSEGGGAIARNDIDQFVEDAHLGHVRSCAVALVKWKDTMPNDQVERYEEVVRKYLASVCKNDDDKATVPTWNGMEKLSKSQLQKACSVKYRVKNPYYVSGSDIVVRSLKGDPVLISQFIIDWRKHFMDTVNPQHMPTGWRVDNPVVCGKQFLVLDRGLEGPPLKSW</sequence>
<protein>
    <recommendedName>
        <fullName evidence="4">HNH nuclease domain-containing protein</fullName>
    </recommendedName>
</protein>
<keyword evidence="1" id="KW-1133">Transmembrane helix</keyword>
<keyword evidence="1" id="KW-0472">Membrane</keyword>
<accession>A0ABD3P4R3</accession>
<feature type="transmembrane region" description="Helical" evidence="1">
    <location>
        <begin position="12"/>
        <end position="34"/>
    </location>
</feature>
<keyword evidence="3" id="KW-1185">Reference proteome</keyword>
<keyword evidence="1" id="KW-0812">Transmembrane</keyword>
<proteinExistence type="predicted"/>
<gene>
    <name evidence="2" type="ORF">ACHAW5_004685</name>
</gene>
<comment type="caution">
    <text evidence="2">The sequence shown here is derived from an EMBL/GenBank/DDBJ whole genome shotgun (WGS) entry which is preliminary data.</text>
</comment>
<dbReference type="Proteomes" id="UP001530315">
    <property type="component" value="Unassembled WGS sequence"/>
</dbReference>
<organism evidence="2 3">
    <name type="scientific">Stephanodiscus triporus</name>
    <dbReference type="NCBI Taxonomy" id="2934178"/>
    <lineage>
        <taxon>Eukaryota</taxon>
        <taxon>Sar</taxon>
        <taxon>Stramenopiles</taxon>
        <taxon>Ochrophyta</taxon>
        <taxon>Bacillariophyta</taxon>
        <taxon>Coscinodiscophyceae</taxon>
        <taxon>Thalassiosirophycidae</taxon>
        <taxon>Stephanodiscales</taxon>
        <taxon>Stephanodiscaceae</taxon>
        <taxon>Stephanodiscus</taxon>
    </lineage>
</organism>
<evidence type="ECO:0008006" key="4">
    <source>
        <dbReference type="Google" id="ProtNLM"/>
    </source>
</evidence>
<dbReference type="AlphaFoldDB" id="A0ABD3P4R3"/>